<accession>A0AAC9P812</accession>
<dbReference type="AlphaFoldDB" id="A0AAC9P812"/>
<protein>
    <submittedName>
        <fullName evidence="1">Uncharacterized protein</fullName>
    </submittedName>
</protein>
<reference evidence="2" key="1">
    <citation type="submission" date="2016-11" db="EMBL/GenBank/DDBJ databases">
        <title>Comparative genomic and phenotypic analysis of Granulibacter bethesdensis clinical isolates from patients with chronic granulomatous disease.</title>
        <authorList>
            <person name="Zarember K.A."/>
            <person name="Porcella S.F."/>
            <person name="Chu J."/>
            <person name="Ding L."/>
            <person name="Dahlstrom E."/>
            <person name="Barbian K."/>
            <person name="Martens C."/>
            <person name="Sykora L."/>
            <person name="Kramer S."/>
            <person name="Pettinato A.M."/>
            <person name="Hong H."/>
            <person name="Wald G."/>
            <person name="Berg L.J."/>
            <person name="Rogge L.S."/>
            <person name="Greenberg D.E."/>
            <person name="Falcone E.L."/>
            <person name="Neves J.F."/>
            <person name="Simoes M.J."/>
            <person name="Casal M."/>
            <person name="Rodriguez-Lopez F.C."/>
            <person name="Zelazny A."/>
            <person name="Gallin J.I."/>
            <person name="Holland S.M."/>
        </authorList>
    </citation>
    <scope>NUCLEOTIDE SEQUENCE [LARGE SCALE GENOMIC DNA]</scope>
    <source>
        <strain evidence="2">NIH9.1</strain>
    </source>
</reference>
<sequence length="118" mass="13068">MAQGTEAVFRRAGYHQPCPAARWLAVYMCGTVGPGLAEGVSEPLTLQTLALQLAGAANGFSSFASLAFRRLFKVPTQLHFTENAFALHLLLERLERLIDIIVTNQNLHWVVISFLWTV</sequence>
<organism evidence="1 2">
    <name type="scientific">Granulibacter bethesdensis</name>
    <dbReference type="NCBI Taxonomy" id="364410"/>
    <lineage>
        <taxon>Bacteria</taxon>
        <taxon>Pseudomonadati</taxon>
        <taxon>Pseudomonadota</taxon>
        <taxon>Alphaproteobacteria</taxon>
        <taxon>Acetobacterales</taxon>
        <taxon>Acetobacteraceae</taxon>
        <taxon>Granulibacter</taxon>
    </lineage>
</organism>
<dbReference type="EMBL" id="CP018191">
    <property type="protein sequence ID" value="APH53720.1"/>
    <property type="molecule type" value="Genomic_DNA"/>
</dbReference>
<gene>
    <name evidence="1" type="ORF">GbCGDNIH9_8736</name>
</gene>
<dbReference type="Proteomes" id="UP000182373">
    <property type="component" value="Chromosome"/>
</dbReference>
<evidence type="ECO:0000313" key="1">
    <source>
        <dbReference type="EMBL" id="APH53720.1"/>
    </source>
</evidence>
<evidence type="ECO:0000313" key="2">
    <source>
        <dbReference type="Proteomes" id="UP000182373"/>
    </source>
</evidence>
<proteinExistence type="predicted"/>
<name>A0AAC9P812_9PROT</name>